<dbReference type="AlphaFoldDB" id="A0AAN4Z917"/>
<evidence type="ECO:0000313" key="3">
    <source>
        <dbReference type="Proteomes" id="UP001328107"/>
    </source>
</evidence>
<proteinExistence type="predicted"/>
<evidence type="ECO:0000313" key="2">
    <source>
        <dbReference type="EMBL" id="GMR36361.1"/>
    </source>
</evidence>
<feature type="non-terminal residue" evidence="2">
    <location>
        <position position="1"/>
    </location>
</feature>
<name>A0AAN4Z917_9BILA</name>
<sequence length="199" mass="22531">ILRPSSTHSSHRRKRSSSEEPTAIPTEERVCRRNLHRRVSFQSPTRIRPAVYSLPDYSSPTRRQSLPSNKRVTFGQTDVEFEMLSPAMLKMSIKRSSMSNPAGVSNWQSGHGMEGASSSFPRINEEVRGYSQSLIQYLTQRRGSATSNLSFPSDSEDIQTIVRNGILEDNHSNMFSRHPSMGNKRFLLSRTSISLDRSN</sequence>
<dbReference type="Proteomes" id="UP001328107">
    <property type="component" value="Unassembled WGS sequence"/>
</dbReference>
<reference evidence="3" key="1">
    <citation type="submission" date="2022-10" db="EMBL/GenBank/DDBJ databases">
        <title>Genome assembly of Pristionchus species.</title>
        <authorList>
            <person name="Yoshida K."/>
            <person name="Sommer R.J."/>
        </authorList>
    </citation>
    <scope>NUCLEOTIDE SEQUENCE [LARGE SCALE GENOMIC DNA]</scope>
    <source>
        <strain evidence="3">RS5460</strain>
    </source>
</reference>
<protein>
    <submittedName>
        <fullName evidence="2">Uncharacterized protein</fullName>
    </submittedName>
</protein>
<keyword evidence="3" id="KW-1185">Reference proteome</keyword>
<evidence type="ECO:0000256" key="1">
    <source>
        <dbReference type="SAM" id="MobiDB-lite"/>
    </source>
</evidence>
<dbReference type="EMBL" id="BTRK01000002">
    <property type="protein sequence ID" value="GMR36361.1"/>
    <property type="molecule type" value="Genomic_DNA"/>
</dbReference>
<feature type="non-terminal residue" evidence="2">
    <location>
        <position position="199"/>
    </location>
</feature>
<gene>
    <name evidence="2" type="ORF">PMAYCL1PPCAC_06556</name>
</gene>
<accession>A0AAN4Z917</accession>
<organism evidence="2 3">
    <name type="scientific">Pristionchus mayeri</name>
    <dbReference type="NCBI Taxonomy" id="1317129"/>
    <lineage>
        <taxon>Eukaryota</taxon>
        <taxon>Metazoa</taxon>
        <taxon>Ecdysozoa</taxon>
        <taxon>Nematoda</taxon>
        <taxon>Chromadorea</taxon>
        <taxon>Rhabditida</taxon>
        <taxon>Rhabditina</taxon>
        <taxon>Diplogasteromorpha</taxon>
        <taxon>Diplogasteroidea</taxon>
        <taxon>Neodiplogasteridae</taxon>
        <taxon>Pristionchus</taxon>
    </lineage>
</organism>
<feature type="region of interest" description="Disordered" evidence="1">
    <location>
        <begin position="1"/>
        <end position="27"/>
    </location>
</feature>
<comment type="caution">
    <text evidence="2">The sequence shown here is derived from an EMBL/GenBank/DDBJ whole genome shotgun (WGS) entry which is preliminary data.</text>
</comment>